<name>A0AAD3CTY5_9STRA</name>
<evidence type="ECO:0000256" key="1">
    <source>
        <dbReference type="SAM" id="MobiDB-lite"/>
    </source>
</evidence>
<accession>A0AAD3CTY5</accession>
<dbReference type="AlphaFoldDB" id="A0AAD3CTY5"/>
<evidence type="ECO:0000313" key="2">
    <source>
        <dbReference type="EMBL" id="GFH51111.1"/>
    </source>
</evidence>
<protein>
    <submittedName>
        <fullName evidence="2">Uncharacterized protein</fullName>
    </submittedName>
</protein>
<feature type="compositionally biased region" description="Polar residues" evidence="1">
    <location>
        <begin position="39"/>
        <end position="51"/>
    </location>
</feature>
<reference evidence="2 3" key="1">
    <citation type="journal article" date="2021" name="Sci. Rep.">
        <title>The genome of the diatom Chaetoceros tenuissimus carries an ancient integrated fragment of an extant virus.</title>
        <authorList>
            <person name="Hongo Y."/>
            <person name="Kimura K."/>
            <person name="Takaki Y."/>
            <person name="Yoshida Y."/>
            <person name="Baba S."/>
            <person name="Kobayashi G."/>
            <person name="Nagasaki K."/>
            <person name="Hano T."/>
            <person name="Tomaru Y."/>
        </authorList>
    </citation>
    <scope>NUCLEOTIDE SEQUENCE [LARGE SCALE GENOMIC DNA]</scope>
    <source>
        <strain evidence="2 3">NIES-3715</strain>
    </source>
</reference>
<feature type="region of interest" description="Disordered" evidence="1">
    <location>
        <begin position="1"/>
        <end position="96"/>
    </location>
</feature>
<gene>
    <name evidence="2" type="ORF">CTEN210_07587</name>
</gene>
<organism evidence="2 3">
    <name type="scientific">Chaetoceros tenuissimus</name>
    <dbReference type="NCBI Taxonomy" id="426638"/>
    <lineage>
        <taxon>Eukaryota</taxon>
        <taxon>Sar</taxon>
        <taxon>Stramenopiles</taxon>
        <taxon>Ochrophyta</taxon>
        <taxon>Bacillariophyta</taxon>
        <taxon>Coscinodiscophyceae</taxon>
        <taxon>Chaetocerotophycidae</taxon>
        <taxon>Chaetocerotales</taxon>
        <taxon>Chaetocerotaceae</taxon>
        <taxon>Chaetoceros</taxon>
    </lineage>
</organism>
<dbReference type="EMBL" id="BLLK01000045">
    <property type="protein sequence ID" value="GFH51111.1"/>
    <property type="molecule type" value="Genomic_DNA"/>
</dbReference>
<evidence type="ECO:0000313" key="3">
    <source>
        <dbReference type="Proteomes" id="UP001054902"/>
    </source>
</evidence>
<keyword evidence="3" id="KW-1185">Reference proteome</keyword>
<sequence>MVDASAFFIPPSKSNDYDQVLDDSVSMSKKSKSSKEGIESNSRIGEENTPNSKSSRKSKSTNPFDDDDVDRCPDDFPNDLPRAVRNDDENDNEVSDVSESMLKRLVQQFRGYQEFATTNTRSFTNRY</sequence>
<comment type="caution">
    <text evidence="2">The sequence shown here is derived from an EMBL/GenBank/DDBJ whole genome shotgun (WGS) entry which is preliminary data.</text>
</comment>
<dbReference type="Proteomes" id="UP001054902">
    <property type="component" value="Unassembled WGS sequence"/>
</dbReference>
<proteinExistence type="predicted"/>